<dbReference type="AlphaFoldDB" id="A0AAW9RYH2"/>
<protein>
    <submittedName>
        <fullName evidence="1">DUF4272 domain-containing protein</fullName>
    </submittedName>
</protein>
<organism evidence="1 2">
    <name type="scientific">Rapidithrix thailandica</name>
    <dbReference type="NCBI Taxonomy" id="413964"/>
    <lineage>
        <taxon>Bacteria</taxon>
        <taxon>Pseudomonadati</taxon>
        <taxon>Bacteroidota</taxon>
        <taxon>Cytophagia</taxon>
        <taxon>Cytophagales</taxon>
        <taxon>Flammeovirgaceae</taxon>
        <taxon>Rapidithrix</taxon>
    </lineage>
</organism>
<dbReference type="InterPro" id="IPR025368">
    <property type="entry name" value="DUF4272"/>
</dbReference>
<dbReference type="RefSeq" id="WP_346822736.1">
    <property type="nucleotide sequence ID" value="NZ_JBDKWZ010000011.1"/>
</dbReference>
<reference evidence="1 2" key="1">
    <citation type="submission" date="2024-04" db="EMBL/GenBank/DDBJ databases">
        <title>Novel genus in family Flammeovirgaceae.</title>
        <authorList>
            <person name="Nguyen T.H."/>
            <person name="Vuong T.Q."/>
            <person name="Le H."/>
            <person name="Kim S.-G."/>
        </authorList>
    </citation>
    <scope>NUCLEOTIDE SEQUENCE [LARGE SCALE GENOMIC DNA]</scope>
    <source>
        <strain evidence="1 2">JCM 23209</strain>
    </source>
</reference>
<name>A0AAW9RYH2_9BACT</name>
<evidence type="ECO:0000313" key="1">
    <source>
        <dbReference type="EMBL" id="MEN7549957.1"/>
    </source>
</evidence>
<comment type="caution">
    <text evidence="1">The sequence shown here is derived from an EMBL/GenBank/DDBJ whole genome shotgun (WGS) entry which is preliminary data.</text>
</comment>
<proteinExistence type="predicted"/>
<accession>A0AAW9RYH2</accession>
<evidence type="ECO:0000313" key="2">
    <source>
        <dbReference type="Proteomes" id="UP001403385"/>
    </source>
</evidence>
<sequence length="408" mass="46539">MENYCTLYAHELALEKIIEEINTRFPNEEISYSESGETKSISVNTNNGLTGAKSQFQINYRERAKPSYKIEQIDSSLTQNLSGMLGFVNSLSSQNEEVKYLLMRKIETLNCEFSILTSINDFPELISLIKALSQALDVIVFARPDTVISRSDTQHFLDKDLALILDMNGNNEISELKVNILTKYHDKPQENATEMQVERKKNSESILMAQQVKVNSNLPYIPSDENVSIRSVEKIAERVVMLATTNMVAFNAISGEQAKEYLNGYKLLDKATPKELDFLNNPTEEKKNYETWKCEGIWVLMWALGIVEDLAFPNHMADLNAIPSEQYPIGSDTDPNSFIQSAKVPRSKKAILDANDLYYRIDWACVDARINGQEMQAVHPGVVYERHYALNWLIKYNNQEWDEVTCDT</sequence>
<dbReference type="EMBL" id="JBDKWZ010000011">
    <property type="protein sequence ID" value="MEN7549957.1"/>
    <property type="molecule type" value="Genomic_DNA"/>
</dbReference>
<dbReference type="Proteomes" id="UP001403385">
    <property type="component" value="Unassembled WGS sequence"/>
</dbReference>
<gene>
    <name evidence="1" type="ORF">AAG747_18675</name>
</gene>
<dbReference type="Pfam" id="PF14094">
    <property type="entry name" value="DUF4272"/>
    <property type="match status" value="1"/>
</dbReference>
<keyword evidence="2" id="KW-1185">Reference proteome</keyword>